<name>A0ABU2MZS5_9ACTN</name>
<dbReference type="InterPro" id="IPR052897">
    <property type="entry name" value="Sec-Metab_Biosynth_Hydrolase"/>
</dbReference>
<evidence type="ECO:0000256" key="1">
    <source>
        <dbReference type="SAM" id="SignalP"/>
    </source>
</evidence>
<dbReference type="PANTHER" id="PTHR37017:SF11">
    <property type="entry name" value="ESTERASE_LIPASE_THIOESTERASE DOMAIN-CONTAINING PROTEIN"/>
    <property type="match status" value="1"/>
</dbReference>
<keyword evidence="1" id="KW-0732">Signal</keyword>
<dbReference type="Gene3D" id="3.40.50.1820">
    <property type="entry name" value="alpha/beta hydrolase"/>
    <property type="match status" value="1"/>
</dbReference>
<dbReference type="Pfam" id="PF12697">
    <property type="entry name" value="Abhydrolase_6"/>
    <property type="match status" value="1"/>
</dbReference>
<feature type="domain" description="AB hydrolase-1" evidence="2">
    <location>
        <begin position="43"/>
        <end position="261"/>
    </location>
</feature>
<proteinExistence type="predicted"/>
<dbReference type="PANTHER" id="PTHR37017">
    <property type="entry name" value="AB HYDROLASE-1 DOMAIN-CONTAINING PROTEIN-RELATED"/>
    <property type="match status" value="1"/>
</dbReference>
<dbReference type="InterPro" id="IPR029058">
    <property type="entry name" value="AB_hydrolase_fold"/>
</dbReference>
<dbReference type="GO" id="GO:0016787">
    <property type="term" value="F:hydrolase activity"/>
    <property type="evidence" value="ECO:0007669"/>
    <property type="project" value="UniProtKB-KW"/>
</dbReference>
<sequence>MRKRIAALAVAAVLAGTLTTAAHAHAPTRERAERESRDSAPTIVLMHGAFEDATAWAGVTRRLQSAGYRVIAPAVPLRGISADVAYLDSVMRTVQGPVVLAGHSYGGVIISSLAARYPARVAALVYVAALIPQTGDTINELQVQFPGTTLGPDTTYTADYPGGTDMYVRPESYRSVLAGDRTASDAAVAAATQRPLNTAVFTEETTTQAPADIPKFAMIATRDRAVVPAAQQFQAERAGARIYPVCSAHDMPVSHPSAVASVIEEAAAGAG</sequence>
<keyword evidence="4" id="KW-1185">Reference proteome</keyword>
<dbReference type="SUPFAM" id="SSF53474">
    <property type="entry name" value="alpha/beta-Hydrolases"/>
    <property type="match status" value="1"/>
</dbReference>
<dbReference type="EMBL" id="JAVREL010000023">
    <property type="protein sequence ID" value="MDT0346768.1"/>
    <property type="molecule type" value="Genomic_DNA"/>
</dbReference>
<dbReference type="RefSeq" id="WP_311707885.1">
    <property type="nucleotide sequence ID" value="NZ_JAVREL010000023.1"/>
</dbReference>
<organism evidence="3 4">
    <name type="scientific">Streptomyces litchfieldiae</name>
    <dbReference type="NCBI Taxonomy" id="3075543"/>
    <lineage>
        <taxon>Bacteria</taxon>
        <taxon>Bacillati</taxon>
        <taxon>Actinomycetota</taxon>
        <taxon>Actinomycetes</taxon>
        <taxon>Kitasatosporales</taxon>
        <taxon>Streptomycetaceae</taxon>
        <taxon>Streptomyces</taxon>
    </lineage>
</organism>
<evidence type="ECO:0000313" key="3">
    <source>
        <dbReference type="EMBL" id="MDT0346768.1"/>
    </source>
</evidence>
<gene>
    <name evidence="3" type="ORF">RM590_29915</name>
</gene>
<evidence type="ECO:0000259" key="2">
    <source>
        <dbReference type="Pfam" id="PF12697"/>
    </source>
</evidence>
<dbReference type="InterPro" id="IPR000073">
    <property type="entry name" value="AB_hydrolase_1"/>
</dbReference>
<evidence type="ECO:0000313" key="4">
    <source>
        <dbReference type="Proteomes" id="UP001183246"/>
    </source>
</evidence>
<accession>A0ABU2MZS5</accession>
<comment type="caution">
    <text evidence="3">The sequence shown here is derived from an EMBL/GenBank/DDBJ whole genome shotgun (WGS) entry which is preliminary data.</text>
</comment>
<feature type="chain" id="PRO_5047179438" evidence="1">
    <location>
        <begin position="25"/>
        <end position="271"/>
    </location>
</feature>
<dbReference type="Proteomes" id="UP001183246">
    <property type="component" value="Unassembled WGS sequence"/>
</dbReference>
<keyword evidence="3" id="KW-0378">Hydrolase</keyword>
<protein>
    <submittedName>
        <fullName evidence="3">Alpha/beta hydrolase</fullName>
    </submittedName>
</protein>
<reference evidence="4" key="1">
    <citation type="submission" date="2023-07" db="EMBL/GenBank/DDBJ databases">
        <title>30 novel species of actinomycetes from the DSMZ collection.</title>
        <authorList>
            <person name="Nouioui I."/>
        </authorList>
    </citation>
    <scope>NUCLEOTIDE SEQUENCE [LARGE SCALE GENOMIC DNA]</scope>
    <source>
        <strain evidence="4">DSM 44938</strain>
    </source>
</reference>
<feature type="signal peptide" evidence="1">
    <location>
        <begin position="1"/>
        <end position="24"/>
    </location>
</feature>